<sequence>MGVSGSSGSPMALRWALETARRLELRLVAVRAYKVPATSAGTVRPTPSRVAGSGDVLEASTLADLEAHVRAALGDDAEEVELRAVRGGRRRVLTAASDGAAMLVVDAPRRRELEGEPSFVRSLVYRAQCPVVIMPPRVSSTPAEPWVQGRRTARG</sequence>
<accession>A0A1X6X4C8</accession>
<keyword evidence="3" id="KW-1185">Reference proteome</keyword>
<dbReference type="Gene3D" id="3.40.50.620">
    <property type="entry name" value="HUPs"/>
    <property type="match status" value="1"/>
</dbReference>
<protein>
    <recommendedName>
        <fullName evidence="1">UspA domain-containing protein</fullName>
    </recommendedName>
</protein>
<feature type="domain" description="UspA" evidence="1">
    <location>
        <begin position="2"/>
        <end position="134"/>
    </location>
</feature>
<evidence type="ECO:0000259" key="1">
    <source>
        <dbReference type="Pfam" id="PF00582"/>
    </source>
</evidence>
<dbReference type="InterPro" id="IPR014729">
    <property type="entry name" value="Rossmann-like_a/b/a_fold"/>
</dbReference>
<dbReference type="Pfam" id="PF00582">
    <property type="entry name" value="Usp"/>
    <property type="match status" value="1"/>
</dbReference>
<organism evidence="2 3">
    <name type="scientific">Brachybacterium nesterenkovii</name>
    <dbReference type="NCBI Taxonomy" id="47847"/>
    <lineage>
        <taxon>Bacteria</taxon>
        <taxon>Bacillati</taxon>
        <taxon>Actinomycetota</taxon>
        <taxon>Actinomycetes</taxon>
        <taxon>Micrococcales</taxon>
        <taxon>Dermabacteraceae</taxon>
        <taxon>Brachybacterium</taxon>
    </lineage>
</organism>
<dbReference type="SUPFAM" id="SSF52402">
    <property type="entry name" value="Adenine nucleotide alpha hydrolases-like"/>
    <property type="match status" value="1"/>
</dbReference>
<dbReference type="EMBL" id="FWFG01000092">
    <property type="protein sequence ID" value="SLM93777.1"/>
    <property type="molecule type" value="Genomic_DNA"/>
</dbReference>
<gene>
    <name evidence="2" type="ORF">FM110_10410</name>
</gene>
<dbReference type="Proteomes" id="UP000195981">
    <property type="component" value="Unassembled WGS sequence"/>
</dbReference>
<reference evidence="2 3" key="1">
    <citation type="submission" date="2017-02" db="EMBL/GenBank/DDBJ databases">
        <authorList>
            <person name="Peterson S.W."/>
        </authorList>
    </citation>
    <scope>NUCLEOTIDE SEQUENCE [LARGE SCALE GENOMIC DNA]</scope>
    <source>
        <strain evidence="2 3">CIP104813</strain>
    </source>
</reference>
<proteinExistence type="predicted"/>
<evidence type="ECO:0000313" key="3">
    <source>
        <dbReference type="Proteomes" id="UP000195981"/>
    </source>
</evidence>
<evidence type="ECO:0000313" key="2">
    <source>
        <dbReference type="EMBL" id="SLM93777.1"/>
    </source>
</evidence>
<name>A0A1X6X4C8_9MICO</name>
<dbReference type="InterPro" id="IPR006016">
    <property type="entry name" value="UspA"/>
</dbReference>
<dbReference type="AlphaFoldDB" id="A0A1X6X4C8"/>